<keyword evidence="2" id="KW-1185">Reference proteome</keyword>
<dbReference type="AlphaFoldDB" id="A0A8K0UH93"/>
<evidence type="ECO:0000313" key="1">
    <source>
        <dbReference type="EMBL" id="KAH8091746.1"/>
    </source>
</evidence>
<organism evidence="1 2">
    <name type="scientific">Cristinia sonorae</name>
    <dbReference type="NCBI Taxonomy" id="1940300"/>
    <lineage>
        <taxon>Eukaryota</taxon>
        <taxon>Fungi</taxon>
        <taxon>Dikarya</taxon>
        <taxon>Basidiomycota</taxon>
        <taxon>Agaricomycotina</taxon>
        <taxon>Agaricomycetes</taxon>
        <taxon>Agaricomycetidae</taxon>
        <taxon>Agaricales</taxon>
        <taxon>Pleurotineae</taxon>
        <taxon>Stephanosporaceae</taxon>
        <taxon>Cristinia</taxon>
    </lineage>
</organism>
<evidence type="ECO:0000313" key="2">
    <source>
        <dbReference type="Proteomes" id="UP000813824"/>
    </source>
</evidence>
<gene>
    <name evidence="1" type="ORF">BXZ70DRAFT_1011147</name>
</gene>
<comment type="caution">
    <text evidence="1">The sequence shown here is derived from an EMBL/GenBank/DDBJ whole genome shotgun (WGS) entry which is preliminary data.</text>
</comment>
<proteinExistence type="predicted"/>
<name>A0A8K0UH93_9AGAR</name>
<sequence>MAARLASPLPPLSPIPIALSEHQSHNIAELRCPLSSLSYRPSDGPILPVTLPYIPMRHVKPEPVPRHFPSTLAAFTPMVLAEGPPSSPHTLLSCLSNRTPRLNQANPAHGMYTYHWLIPLSPAQSRFSGLQFPLAHVA</sequence>
<dbReference type="Proteomes" id="UP000813824">
    <property type="component" value="Unassembled WGS sequence"/>
</dbReference>
<reference evidence="1" key="1">
    <citation type="journal article" date="2021" name="New Phytol.">
        <title>Evolutionary innovations through gain and loss of genes in the ectomycorrhizal Boletales.</title>
        <authorList>
            <person name="Wu G."/>
            <person name="Miyauchi S."/>
            <person name="Morin E."/>
            <person name="Kuo A."/>
            <person name="Drula E."/>
            <person name="Varga T."/>
            <person name="Kohler A."/>
            <person name="Feng B."/>
            <person name="Cao Y."/>
            <person name="Lipzen A."/>
            <person name="Daum C."/>
            <person name="Hundley H."/>
            <person name="Pangilinan J."/>
            <person name="Johnson J."/>
            <person name="Barry K."/>
            <person name="LaButti K."/>
            <person name="Ng V."/>
            <person name="Ahrendt S."/>
            <person name="Min B."/>
            <person name="Choi I.G."/>
            <person name="Park H."/>
            <person name="Plett J.M."/>
            <person name="Magnuson J."/>
            <person name="Spatafora J.W."/>
            <person name="Nagy L.G."/>
            <person name="Henrissat B."/>
            <person name="Grigoriev I.V."/>
            <person name="Yang Z.L."/>
            <person name="Xu J."/>
            <person name="Martin F.M."/>
        </authorList>
    </citation>
    <scope>NUCLEOTIDE SEQUENCE</scope>
    <source>
        <strain evidence="1">KKN 215</strain>
    </source>
</reference>
<protein>
    <submittedName>
        <fullName evidence="1">Uncharacterized protein</fullName>
    </submittedName>
</protein>
<dbReference type="EMBL" id="JAEVFJ010000035">
    <property type="protein sequence ID" value="KAH8091746.1"/>
    <property type="molecule type" value="Genomic_DNA"/>
</dbReference>
<accession>A0A8K0UH93</accession>